<protein>
    <submittedName>
        <fullName evidence="1">Uncharacterized protein</fullName>
    </submittedName>
</protein>
<dbReference type="EMBL" id="BK015626">
    <property type="protein sequence ID" value="DAE16544.1"/>
    <property type="molecule type" value="Genomic_DNA"/>
</dbReference>
<accession>A0A8S5QBU0</accession>
<evidence type="ECO:0000313" key="1">
    <source>
        <dbReference type="EMBL" id="DAE16544.1"/>
    </source>
</evidence>
<name>A0A8S5QBU0_9CAUD</name>
<reference evidence="1" key="1">
    <citation type="journal article" date="2021" name="Proc. Natl. Acad. Sci. U.S.A.">
        <title>A Catalog of Tens of Thousands of Viruses from Human Metagenomes Reveals Hidden Associations with Chronic Diseases.</title>
        <authorList>
            <person name="Tisza M.J."/>
            <person name="Buck C.B."/>
        </authorList>
    </citation>
    <scope>NUCLEOTIDE SEQUENCE</scope>
    <source>
        <strain evidence="1">CtqBH20</strain>
    </source>
</reference>
<proteinExistence type="predicted"/>
<organism evidence="1">
    <name type="scientific">Siphoviridae sp. ctqBH20</name>
    <dbReference type="NCBI Taxonomy" id="2825680"/>
    <lineage>
        <taxon>Viruses</taxon>
        <taxon>Duplodnaviria</taxon>
        <taxon>Heunggongvirae</taxon>
        <taxon>Uroviricota</taxon>
        <taxon>Caudoviricetes</taxon>
    </lineage>
</organism>
<sequence>MHVETVCLLSNTQSKKKESYITLDVEMEDYYRIKNEGKNSTT</sequence>